<dbReference type="PROSITE" id="PS50931">
    <property type="entry name" value="HTH_LYSR"/>
    <property type="match status" value="1"/>
</dbReference>
<gene>
    <name evidence="6" type="ORF">RAS12_23125</name>
</gene>
<dbReference type="InterPro" id="IPR036388">
    <property type="entry name" value="WH-like_DNA-bd_sf"/>
</dbReference>
<dbReference type="InterPro" id="IPR036390">
    <property type="entry name" value="WH_DNA-bd_sf"/>
</dbReference>
<sequence length="313" mass="34088">MRGSSSSKDVRLPPLAAIQAFEAAARLGSFERASEELFVTASAIGKRIAALEALLDVSLFIRSSRGATLSAAGREYLDQVRTALDLLSDASLHKRGQPKPAPLRVVSTPTFARQVLIPYLPSFTAAHPDVELEIMLSIPYLDIMPPNADVWVRFGSGKYPGLHARQLTFDPVFAVCSPQYLAAHGPVRRAEDLAHAHLLRCPMEPWRPWLAAAGLDWPEPSRGVWLVDLGMMLAAARAGQGVALTRRTLAAEWLDEGKLVRLLDIDIPGESQYHLCTEISRPPGGAAQAFSLWLEDVCKQASQWPCGLPAGQE</sequence>
<evidence type="ECO:0000259" key="5">
    <source>
        <dbReference type="PROSITE" id="PS50931"/>
    </source>
</evidence>
<evidence type="ECO:0000313" key="7">
    <source>
        <dbReference type="Proteomes" id="UP001234798"/>
    </source>
</evidence>
<evidence type="ECO:0000313" key="6">
    <source>
        <dbReference type="EMBL" id="WMD19486.1"/>
    </source>
</evidence>
<evidence type="ECO:0000256" key="1">
    <source>
        <dbReference type="ARBA" id="ARBA00009437"/>
    </source>
</evidence>
<dbReference type="RefSeq" id="WP_306941789.1">
    <property type="nucleotide sequence ID" value="NZ_CP132976.1"/>
</dbReference>
<feature type="domain" description="HTH lysR-type" evidence="5">
    <location>
        <begin position="13"/>
        <end position="70"/>
    </location>
</feature>
<dbReference type="CDD" id="cd08432">
    <property type="entry name" value="PBP2_GcdR_TrpI_HvrB_AmpR_like"/>
    <property type="match status" value="1"/>
</dbReference>
<keyword evidence="2" id="KW-0805">Transcription regulation</keyword>
<dbReference type="SUPFAM" id="SSF53850">
    <property type="entry name" value="Periplasmic binding protein-like II"/>
    <property type="match status" value="1"/>
</dbReference>
<dbReference type="InterPro" id="IPR000847">
    <property type="entry name" value="LysR_HTH_N"/>
</dbReference>
<reference evidence="6 7" key="1">
    <citation type="submission" date="2023-08" db="EMBL/GenBank/DDBJ databases">
        <title>Achromobacter seleniivolatilans sp. nov., isolated from seleniferous soil.</title>
        <authorList>
            <person name="Zhang S."/>
            <person name="Li K."/>
            <person name="Peng J."/>
            <person name="Zhao Q."/>
            <person name="Wang H."/>
            <person name="Guo Y."/>
        </authorList>
    </citation>
    <scope>NUCLEOTIDE SEQUENCE [LARGE SCALE GENOMIC DNA]</scope>
    <source>
        <strain evidence="6 7">R39</strain>
    </source>
</reference>
<protein>
    <submittedName>
        <fullName evidence="6">LysR substrate-binding domain-containing protein</fullName>
    </submittedName>
</protein>
<dbReference type="PANTHER" id="PTHR30537">
    <property type="entry name" value="HTH-TYPE TRANSCRIPTIONAL REGULATOR"/>
    <property type="match status" value="1"/>
</dbReference>
<name>A0ABY9LXW0_9BURK</name>
<dbReference type="Gene3D" id="3.40.190.10">
    <property type="entry name" value="Periplasmic binding protein-like II"/>
    <property type="match status" value="2"/>
</dbReference>
<keyword evidence="3" id="KW-0238">DNA-binding</keyword>
<dbReference type="Proteomes" id="UP001234798">
    <property type="component" value="Chromosome"/>
</dbReference>
<dbReference type="Pfam" id="PF00126">
    <property type="entry name" value="HTH_1"/>
    <property type="match status" value="1"/>
</dbReference>
<evidence type="ECO:0000256" key="3">
    <source>
        <dbReference type="ARBA" id="ARBA00023125"/>
    </source>
</evidence>
<accession>A0ABY9LXW0</accession>
<evidence type="ECO:0000256" key="2">
    <source>
        <dbReference type="ARBA" id="ARBA00023015"/>
    </source>
</evidence>
<keyword evidence="7" id="KW-1185">Reference proteome</keyword>
<dbReference type="SUPFAM" id="SSF46785">
    <property type="entry name" value="Winged helix' DNA-binding domain"/>
    <property type="match status" value="1"/>
</dbReference>
<dbReference type="EMBL" id="CP132976">
    <property type="protein sequence ID" value="WMD19486.1"/>
    <property type="molecule type" value="Genomic_DNA"/>
</dbReference>
<keyword evidence="4" id="KW-0804">Transcription</keyword>
<evidence type="ECO:0000256" key="4">
    <source>
        <dbReference type="ARBA" id="ARBA00023163"/>
    </source>
</evidence>
<dbReference type="Pfam" id="PF03466">
    <property type="entry name" value="LysR_substrate"/>
    <property type="match status" value="1"/>
</dbReference>
<proteinExistence type="inferred from homology"/>
<dbReference type="InterPro" id="IPR005119">
    <property type="entry name" value="LysR_subst-bd"/>
</dbReference>
<comment type="similarity">
    <text evidence="1">Belongs to the LysR transcriptional regulatory family.</text>
</comment>
<organism evidence="6 7">
    <name type="scientific">Achromobacter seleniivolatilans</name>
    <dbReference type="NCBI Taxonomy" id="3047478"/>
    <lineage>
        <taxon>Bacteria</taxon>
        <taxon>Pseudomonadati</taxon>
        <taxon>Pseudomonadota</taxon>
        <taxon>Betaproteobacteria</taxon>
        <taxon>Burkholderiales</taxon>
        <taxon>Alcaligenaceae</taxon>
        <taxon>Achromobacter</taxon>
    </lineage>
</organism>
<dbReference type="InterPro" id="IPR058163">
    <property type="entry name" value="LysR-type_TF_proteobact-type"/>
</dbReference>
<dbReference type="PANTHER" id="PTHR30537:SF79">
    <property type="entry name" value="TRANSCRIPTIONAL REGULATOR-RELATED"/>
    <property type="match status" value="1"/>
</dbReference>
<dbReference type="Gene3D" id="1.10.10.10">
    <property type="entry name" value="Winged helix-like DNA-binding domain superfamily/Winged helix DNA-binding domain"/>
    <property type="match status" value="1"/>
</dbReference>